<feature type="region of interest" description="Disordered" evidence="7">
    <location>
        <begin position="1326"/>
        <end position="1347"/>
    </location>
</feature>
<organism evidence="9 10">
    <name type="scientific">Effrenium voratum</name>
    <dbReference type="NCBI Taxonomy" id="2562239"/>
    <lineage>
        <taxon>Eukaryota</taxon>
        <taxon>Sar</taxon>
        <taxon>Alveolata</taxon>
        <taxon>Dinophyceae</taxon>
        <taxon>Suessiales</taxon>
        <taxon>Symbiodiniaceae</taxon>
        <taxon>Effrenium</taxon>
    </lineage>
</organism>
<keyword evidence="10" id="KW-1185">Reference proteome</keyword>
<dbReference type="Gene3D" id="3.90.550.10">
    <property type="entry name" value="Spore Coat Polysaccharide Biosynthesis Protein SpsA, Chain A"/>
    <property type="match status" value="1"/>
</dbReference>
<dbReference type="Pfam" id="PF13833">
    <property type="entry name" value="EF-hand_8"/>
    <property type="match status" value="1"/>
</dbReference>
<feature type="domain" description="EF-hand" evidence="8">
    <location>
        <begin position="287"/>
        <end position="322"/>
    </location>
</feature>
<evidence type="ECO:0000313" key="9">
    <source>
        <dbReference type="EMBL" id="CAJ1411384.1"/>
    </source>
</evidence>
<dbReference type="SUPFAM" id="SSF53448">
    <property type="entry name" value="Nucleotide-diphospho-sugar transferases"/>
    <property type="match status" value="1"/>
</dbReference>
<dbReference type="PANTHER" id="PTHR23048:SF0">
    <property type="entry name" value="CALMODULIN LIKE 3"/>
    <property type="match status" value="1"/>
</dbReference>
<proteinExistence type="inferred from homology"/>
<feature type="domain" description="EF-hand" evidence="8">
    <location>
        <begin position="448"/>
        <end position="483"/>
    </location>
</feature>
<keyword evidence="3" id="KW-0479">Metal-binding</keyword>
<dbReference type="InterPro" id="IPR011992">
    <property type="entry name" value="EF-hand-dom_pair"/>
</dbReference>
<protein>
    <recommendedName>
        <fullName evidence="2">Calmodulin</fullName>
    </recommendedName>
</protein>
<evidence type="ECO:0000259" key="8">
    <source>
        <dbReference type="PROSITE" id="PS50222"/>
    </source>
</evidence>
<dbReference type="PANTHER" id="PTHR23048">
    <property type="entry name" value="MYOSIN LIGHT CHAIN 1, 3"/>
    <property type="match status" value="1"/>
</dbReference>
<dbReference type="Pfam" id="PF13499">
    <property type="entry name" value="EF-hand_7"/>
    <property type="match status" value="1"/>
</dbReference>
<dbReference type="PROSITE" id="PS50222">
    <property type="entry name" value="EF_HAND_2"/>
    <property type="match status" value="5"/>
</dbReference>
<sequence>MGYLKIPASEIQNMVSEITKYSTLELEEFIDFMRLARDYDHRQIRAIFQQFDADGSGELSAEELEMVLKSLGITPFRSTISGALNVVDADESGTLDFPEFVQLLLIYRKTEGFAEPEVLKLNRIFRRFAEPMPGSTGRYIMQYGLSSQALMEMFGSQAAQLAARLDSALPRPSSTQSAEDGEAKAKRKTKQVEGMTFREFLIWARRLREVEVQWYKQEFEKADIDGGGFLDEDEIRRVLKSLGYTPLRAVIFDLFEIVQPHKGNLMDFDEFVEMMEVFRGSNGFMRHEVKEFQESFNMYDTAKSGEVDVIQVGGILRSLGFSSELAQVQVLVKTVDWNGSNSLDFNEFLRLMRLHREEELLSVRQVFDKHAETNVTEAGEIKTTIEPKDAKEVLFRLGYPESVAKSTSDLFSGLMRAPLDYDALVLLVDSCRRMNMNKMRKQAGFTDDAVAKFSKLFRSLDDDDSGEIAQNELVIFCRDRGLPLATKRDQQQLLSFINDARRMALQSGVPRAECGPDNSAAVTLWVFIHLQRILQTHQDKLRAEELRGSGPNSFSQHEVDELSALFLAGVQAEKGKSGDPKATLSINGLWTILAQLDVTLTPIEREELDLPGFLRVVGWLAAAKQSSADLRIACCPPSDVVPLEDLQLTCPKEYLDRLGEDCCGAPRDRADFVFRVLNAVAASKLSADSEERAYVIAGIERVLMDFDHTLESAWRMLAITTAASACMEADSLKDDFKRAADTLQPMAQITRELLPRAKQTSRHLAKAAVRLEAFAAYLLAKLAVNTGRSFPEVDPEEVTDHFDEVLMSYYKMTVREHDELAYNTIPPLQEATVQRVVKVNASDVINMVVLNLGQSAKLGFTTLWSILRRRSQPLRLFVVGDAAGLEDWRAHLRDLERAGKMKEVSWLTFEYLDFTKSPSFRQFISQYPAECDVNEIGQALLARFICHELLPDEVHRVIAMDLADILVLDDLADLWSQFETFAPHHIFAAAHITALSHVNGGLALYDLSRMRAANWTAVALKAAHDGLARSKDCIHDQSLMNTIHLHRSADDGPSPMQTLPCRWMLVPSTEWGMFWNSPELVLPEVRERRRYPGMVSASLFEVYCPDPLDLLSGWSFLLSTSDTRKRLRTVSILKGTQRLTHCSRDGTAGFVNSRDVPRSRCCQCGEPASLVHIPGDMKQWSYVDNLFRYHSPFTNWEEKELQTSLTRKLWQKESRFAEQSREVQKSAGLMVATYGGEVCFKRDGKSCCTAHDVKRPSPKVLYKTLNMKPKAPPFRLEVETTALTDAHILVGAGPLNSLEIVLGAHGGSWSAVRWLASGSATPLTAFDGSPQKETFRPPRSSRRPASSWRRMADLKFAMEFQSGASMCRSITWPFSGRIRWGSMLAYQET</sequence>
<gene>
    <name evidence="9" type="ORF">EVOR1521_LOCUS31975</name>
</gene>
<evidence type="ECO:0000256" key="5">
    <source>
        <dbReference type="ARBA" id="ARBA00022837"/>
    </source>
</evidence>
<keyword evidence="6" id="KW-0007">Acetylation</keyword>
<dbReference type="InterPro" id="IPR050230">
    <property type="entry name" value="CALM/Myosin/TropC-like"/>
</dbReference>
<evidence type="ECO:0000313" key="10">
    <source>
        <dbReference type="Proteomes" id="UP001178507"/>
    </source>
</evidence>
<evidence type="ECO:0000256" key="3">
    <source>
        <dbReference type="ARBA" id="ARBA00022723"/>
    </source>
</evidence>
<accession>A0AA36JTT1</accession>
<dbReference type="EMBL" id="CAUJNA010003872">
    <property type="protein sequence ID" value="CAJ1411384.1"/>
    <property type="molecule type" value="Genomic_DNA"/>
</dbReference>
<evidence type="ECO:0000256" key="4">
    <source>
        <dbReference type="ARBA" id="ARBA00022737"/>
    </source>
</evidence>
<dbReference type="InterPro" id="IPR029044">
    <property type="entry name" value="Nucleotide-diphossugar_trans"/>
</dbReference>
<dbReference type="Gene3D" id="1.10.238.10">
    <property type="entry name" value="EF-hand"/>
    <property type="match status" value="3"/>
</dbReference>
<feature type="domain" description="EF-hand" evidence="8">
    <location>
        <begin position="323"/>
        <end position="358"/>
    </location>
</feature>
<evidence type="ECO:0000256" key="1">
    <source>
        <dbReference type="ARBA" id="ARBA00005253"/>
    </source>
</evidence>
<name>A0AA36JTT1_9DINO</name>
<reference evidence="9" key="1">
    <citation type="submission" date="2023-08" db="EMBL/GenBank/DDBJ databases">
        <authorList>
            <person name="Chen Y."/>
            <person name="Shah S."/>
            <person name="Dougan E. K."/>
            <person name="Thang M."/>
            <person name="Chan C."/>
        </authorList>
    </citation>
    <scope>NUCLEOTIDE SEQUENCE</scope>
</reference>
<dbReference type="SMART" id="SM00054">
    <property type="entry name" value="EFh"/>
    <property type="match status" value="6"/>
</dbReference>
<dbReference type="InterPro" id="IPR002048">
    <property type="entry name" value="EF_hand_dom"/>
</dbReference>
<keyword evidence="4" id="KW-0677">Repeat</keyword>
<comment type="similarity">
    <text evidence="1">Belongs to the centrin family.</text>
</comment>
<dbReference type="CDD" id="cd00051">
    <property type="entry name" value="EFh"/>
    <property type="match status" value="1"/>
</dbReference>
<keyword evidence="5" id="KW-0106">Calcium</keyword>
<comment type="caution">
    <text evidence="9">The sequence shown here is derived from an EMBL/GenBank/DDBJ whole genome shotgun (WGS) entry which is preliminary data.</text>
</comment>
<dbReference type="FunFam" id="1.10.238.10:FF:000178">
    <property type="entry name" value="Calmodulin-2 A"/>
    <property type="match status" value="1"/>
</dbReference>
<feature type="domain" description="EF-hand" evidence="8">
    <location>
        <begin position="210"/>
        <end position="245"/>
    </location>
</feature>
<evidence type="ECO:0000256" key="6">
    <source>
        <dbReference type="ARBA" id="ARBA00022990"/>
    </source>
</evidence>
<dbReference type="GO" id="GO:0005509">
    <property type="term" value="F:calcium ion binding"/>
    <property type="evidence" value="ECO:0007669"/>
    <property type="project" value="InterPro"/>
</dbReference>
<dbReference type="InterPro" id="IPR018247">
    <property type="entry name" value="EF_Hand_1_Ca_BS"/>
</dbReference>
<dbReference type="PROSITE" id="PS00018">
    <property type="entry name" value="EF_HAND_1"/>
    <property type="match status" value="4"/>
</dbReference>
<feature type="domain" description="EF-hand" evidence="8">
    <location>
        <begin position="39"/>
        <end position="74"/>
    </location>
</feature>
<dbReference type="GO" id="GO:0016460">
    <property type="term" value="C:myosin II complex"/>
    <property type="evidence" value="ECO:0007669"/>
    <property type="project" value="TreeGrafter"/>
</dbReference>
<evidence type="ECO:0000256" key="7">
    <source>
        <dbReference type="SAM" id="MobiDB-lite"/>
    </source>
</evidence>
<evidence type="ECO:0000256" key="2">
    <source>
        <dbReference type="ARBA" id="ARBA00020786"/>
    </source>
</evidence>
<dbReference type="Proteomes" id="UP001178507">
    <property type="component" value="Unassembled WGS sequence"/>
</dbReference>
<dbReference type="SUPFAM" id="SSF47473">
    <property type="entry name" value="EF-hand"/>
    <property type="match status" value="2"/>
</dbReference>